<dbReference type="InterPro" id="IPR000770">
    <property type="entry name" value="SAND_dom"/>
</dbReference>
<dbReference type="Proteomes" id="UP001221898">
    <property type="component" value="Unassembled WGS sequence"/>
</dbReference>
<dbReference type="InterPro" id="IPR036427">
    <property type="entry name" value="Bromodomain-like_sf"/>
</dbReference>
<dbReference type="AlphaFoldDB" id="A0AAD7RP01"/>
<dbReference type="SUPFAM" id="SSF57903">
    <property type="entry name" value="FYVE/PHD zinc finger"/>
    <property type="match status" value="1"/>
</dbReference>
<sequence>MGTSGKCKRTVNKWLTPAEFVKKDPAHGDSWRKSILCQGVPLSDLIKGKQEQENDDHCSVCHKLGSLVCCDQCPRAFHSGCHLPTVDENILGEKWHCTYCILAESQQWKYACNRSLTQAVDSCISDFMLECQYLLLKLYSSDEQHIFGPNPCASVPLYGKAILSLDVRLIFDNCFIFNKDNEFGQMGARLKELFEREFQHVFSVQQ</sequence>
<dbReference type="PANTHER" id="PTHR46386:SF1">
    <property type="entry name" value="NUCLEAR BODY PROTEIN SP140-LIKE PROTEIN"/>
    <property type="match status" value="1"/>
</dbReference>
<protein>
    <recommendedName>
        <fullName evidence="6">PHD-type domain-containing protein</fullName>
    </recommendedName>
</protein>
<dbReference type="Pfam" id="PF01342">
    <property type="entry name" value="SAND"/>
    <property type="match status" value="1"/>
</dbReference>
<evidence type="ECO:0000256" key="3">
    <source>
        <dbReference type="ARBA" id="ARBA00022833"/>
    </source>
</evidence>
<accession>A0AAD7RP01</accession>
<organism evidence="7 8">
    <name type="scientific">Aldrovandia affinis</name>
    <dbReference type="NCBI Taxonomy" id="143900"/>
    <lineage>
        <taxon>Eukaryota</taxon>
        <taxon>Metazoa</taxon>
        <taxon>Chordata</taxon>
        <taxon>Craniata</taxon>
        <taxon>Vertebrata</taxon>
        <taxon>Euteleostomi</taxon>
        <taxon>Actinopterygii</taxon>
        <taxon>Neopterygii</taxon>
        <taxon>Teleostei</taxon>
        <taxon>Notacanthiformes</taxon>
        <taxon>Halosauridae</taxon>
        <taxon>Aldrovandia</taxon>
    </lineage>
</organism>
<evidence type="ECO:0000256" key="2">
    <source>
        <dbReference type="ARBA" id="ARBA00022771"/>
    </source>
</evidence>
<evidence type="ECO:0000256" key="4">
    <source>
        <dbReference type="ARBA" id="ARBA00023117"/>
    </source>
</evidence>
<dbReference type="Pfam" id="PF00628">
    <property type="entry name" value="PHD"/>
    <property type="match status" value="1"/>
</dbReference>
<dbReference type="SMART" id="SM00249">
    <property type="entry name" value="PHD"/>
    <property type="match status" value="1"/>
</dbReference>
<dbReference type="InterPro" id="IPR011011">
    <property type="entry name" value="Znf_FYVE_PHD"/>
</dbReference>
<keyword evidence="1" id="KW-0479">Metal-binding</keyword>
<dbReference type="PROSITE" id="PS50016">
    <property type="entry name" value="ZF_PHD_2"/>
    <property type="match status" value="1"/>
</dbReference>
<dbReference type="Gene3D" id="1.20.920.10">
    <property type="entry name" value="Bromodomain-like"/>
    <property type="match status" value="1"/>
</dbReference>
<evidence type="ECO:0000313" key="7">
    <source>
        <dbReference type="EMBL" id="KAJ8387605.1"/>
    </source>
</evidence>
<dbReference type="InterPro" id="IPR019787">
    <property type="entry name" value="Znf_PHD-finger"/>
</dbReference>
<dbReference type="Gene3D" id="3.30.40.10">
    <property type="entry name" value="Zinc/RING finger domain, C3HC4 (zinc finger)"/>
    <property type="match status" value="1"/>
</dbReference>
<proteinExistence type="predicted"/>
<keyword evidence="3" id="KW-0862">Zinc</keyword>
<evidence type="ECO:0000313" key="8">
    <source>
        <dbReference type="Proteomes" id="UP001221898"/>
    </source>
</evidence>
<evidence type="ECO:0000259" key="6">
    <source>
        <dbReference type="PROSITE" id="PS50016"/>
    </source>
</evidence>
<dbReference type="SUPFAM" id="SSF47370">
    <property type="entry name" value="Bromodomain"/>
    <property type="match status" value="1"/>
</dbReference>
<dbReference type="GO" id="GO:0008270">
    <property type="term" value="F:zinc ion binding"/>
    <property type="evidence" value="ECO:0007669"/>
    <property type="project" value="UniProtKB-KW"/>
</dbReference>
<dbReference type="PROSITE" id="PS01359">
    <property type="entry name" value="ZF_PHD_1"/>
    <property type="match status" value="1"/>
</dbReference>
<comment type="caution">
    <text evidence="7">The sequence shown here is derived from an EMBL/GenBank/DDBJ whole genome shotgun (WGS) entry which is preliminary data.</text>
</comment>
<reference evidence="7" key="1">
    <citation type="journal article" date="2023" name="Science">
        <title>Genome structures resolve the early diversification of teleost fishes.</title>
        <authorList>
            <person name="Parey E."/>
            <person name="Louis A."/>
            <person name="Montfort J."/>
            <person name="Bouchez O."/>
            <person name="Roques C."/>
            <person name="Iampietro C."/>
            <person name="Lluch J."/>
            <person name="Castinel A."/>
            <person name="Donnadieu C."/>
            <person name="Desvignes T."/>
            <person name="Floi Bucao C."/>
            <person name="Jouanno E."/>
            <person name="Wen M."/>
            <person name="Mejri S."/>
            <person name="Dirks R."/>
            <person name="Jansen H."/>
            <person name="Henkel C."/>
            <person name="Chen W.J."/>
            <person name="Zahm M."/>
            <person name="Cabau C."/>
            <person name="Klopp C."/>
            <person name="Thompson A.W."/>
            <person name="Robinson-Rechavi M."/>
            <person name="Braasch I."/>
            <person name="Lecointre G."/>
            <person name="Bobe J."/>
            <person name="Postlethwait J.H."/>
            <person name="Berthelot C."/>
            <person name="Roest Crollius H."/>
            <person name="Guiguen Y."/>
        </authorList>
    </citation>
    <scope>NUCLEOTIDE SEQUENCE</scope>
    <source>
        <strain evidence="7">NC1722</strain>
    </source>
</reference>
<dbReference type="InterPro" id="IPR019786">
    <property type="entry name" value="Zinc_finger_PHD-type_CS"/>
</dbReference>
<name>A0AAD7RP01_9TELE</name>
<dbReference type="Gene3D" id="3.10.390.10">
    <property type="entry name" value="SAND domain-like"/>
    <property type="match status" value="1"/>
</dbReference>
<dbReference type="InterPro" id="IPR043563">
    <property type="entry name" value="Sp110/Sp140/Sp140L-like"/>
</dbReference>
<feature type="domain" description="PHD-type" evidence="6">
    <location>
        <begin position="55"/>
        <end position="103"/>
    </location>
</feature>
<dbReference type="GO" id="GO:0000981">
    <property type="term" value="F:DNA-binding transcription factor activity, RNA polymerase II-specific"/>
    <property type="evidence" value="ECO:0007669"/>
    <property type="project" value="TreeGrafter"/>
</dbReference>
<dbReference type="PANTHER" id="PTHR46386">
    <property type="entry name" value="NUCLEAR BODY PROTEIN SP140"/>
    <property type="match status" value="1"/>
</dbReference>
<keyword evidence="2 5" id="KW-0863">Zinc-finger</keyword>
<keyword evidence="4" id="KW-0103">Bromodomain</keyword>
<keyword evidence="8" id="KW-1185">Reference proteome</keyword>
<gene>
    <name evidence="7" type="ORF">AAFF_G00153010</name>
</gene>
<dbReference type="InterPro" id="IPR010919">
    <property type="entry name" value="SAND-like_dom_sf"/>
</dbReference>
<dbReference type="GO" id="GO:0003677">
    <property type="term" value="F:DNA binding"/>
    <property type="evidence" value="ECO:0007669"/>
    <property type="project" value="InterPro"/>
</dbReference>
<evidence type="ECO:0000256" key="5">
    <source>
        <dbReference type="PROSITE-ProRule" id="PRU00146"/>
    </source>
</evidence>
<dbReference type="InterPro" id="IPR001965">
    <property type="entry name" value="Znf_PHD"/>
</dbReference>
<dbReference type="GO" id="GO:0005634">
    <property type="term" value="C:nucleus"/>
    <property type="evidence" value="ECO:0007669"/>
    <property type="project" value="TreeGrafter"/>
</dbReference>
<dbReference type="EMBL" id="JAINUG010000209">
    <property type="protein sequence ID" value="KAJ8387605.1"/>
    <property type="molecule type" value="Genomic_DNA"/>
</dbReference>
<dbReference type="SUPFAM" id="SSF63763">
    <property type="entry name" value="SAND domain-like"/>
    <property type="match status" value="1"/>
</dbReference>
<evidence type="ECO:0000256" key="1">
    <source>
        <dbReference type="ARBA" id="ARBA00022723"/>
    </source>
</evidence>
<dbReference type="InterPro" id="IPR013083">
    <property type="entry name" value="Znf_RING/FYVE/PHD"/>
</dbReference>